<accession>A0A5S3PIH1</accession>
<evidence type="ECO:0000256" key="2">
    <source>
        <dbReference type="SAM" id="Phobius"/>
    </source>
</evidence>
<keyword evidence="2" id="KW-0472">Membrane</keyword>
<dbReference type="Gene3D" id="2.40.30.170">
    <property type="match status" value="1"/>
</dbReference>
<name>A0A5S3PIH1_9RHOB</name>
<keyword evidence="2" id="KW-0812">Transmembrane</keyword>
<dbReference type="SUPFAM" id="SSF111369">
    <property type="entry name" value="HlyD-like secretion proteins"/>
    <property type="match status" value="2"/>
</dbReference>
<comment type="caution">
    <text evidence="3">The sequence shown here is derived from an EMBL/GenBank/DDBJ whole genome shotgun (WGS) entry which is preliminary data.</text>
</comment>
<proteinExistence type="predicted"/>
<dbReference type="Gene3D" id="1.10.287.470">
    <property type="entry name" value="Helix hairpin bin"/>
    <property type="match status" value="1"/>
</dbReference>
<keyword evidence="2" id="KW-1133">Transmembrane helix</keyword>
<dbReference type="Gene3D" id="2.40.50.100">
    <property type="match status" value="1"/>
</dbReference>
<dbReference type="OrthoDB" id="9778236at2"/>
<organism evidence="3 4">
    <name type="scientific">Sulfitobacter sabulilitoris</name>
    <dbReference type="NCBI Taxonomy" id="2562655"/>
    <lineage>
        <taxon>Bacteria</taxon>
        <taxon>Pseudomonadati</taxon>
        <taxon>Pseudomonadota</taxon>
        <taxon>Alphaproteobacteria</taxon>
        <taxon>Rhodobacterales</taxon>
        <taxon>Roseobacteraceae</taxon>
        <taxon>Sulfitobacter</taxon>
    </lineage>
</organism>
<evidence type="ECO:0000313" key="4">
    <source>
        <dbReference type="Proteomes" id="UP000309550"/>
    </source>
</evidence>
<reference evidence="3 4" key="1">
    <citation type="submission" date="2019-05" db="EMBL/GenBank/DDBJ databases">
        <title>Sulfitobacter sabulilitoris sp. nov., isolated from a marine sand.</title>
        <authorList>
            <person name="Yoon J.-H."/>
        </authorList>
    </citation>
    <scope>NUCLEOTIDE SEQUENCE [LARGE SCALE GENOMIC DNA]</scope>
    <source>
        <strain evidence="3 4">HSMS-29</strain>
    </source>
</reference>
<protein>
    <submittedName>
        <fullName evidence="3">HlyD family efflux transporter periplasmic adaptor subunit</fullName>
    </submittedName>
</protein>
<gene>
    <name evidence="3" type="ORF">FDT80_13480</name>
</gene>
<evidence type="ECO:0000313" key="3">
    <source>
        <dbReference type="EMBL" id="TMM51755.1"/>
    </source>
</evidence>
<dbReference type="AlphaFoldDB" id="A0A5S3PIH1"/>
<keyword evidence="4" id="KW-1185">Reference proteome</keyword>
<dbReference type="RefSeq" id="WP_138662827.1">
    <property type="nucleotide sequence ID" value="NZ_VANS01000003.1"/>
</dbReference>
<dbReference type="EMBL" id="VANS01000003">
    <property type="protein sequence ID" value="TMM51755.1"/>
    <property type="molecule type" value="Genomic_DNA"/>
</dbReference>
<dbReference type="GO" id="GO:0005886">
    <property type="term" value="C:plasma membrane"/>
    <property type="evidence" value="ECO:0007669"/>
    <property type="project" value="TreeGrafter"/>
</dbReference>
<dbReference type="Proteomes" id="UP000309550">
    <property type="component" value="Unassembled WGS sequence"/>
</dbReference>
<feature type="coiled-coil region" evidence="1">
    <location>
        <begin position="72"/>
        <end position="106"/>
    </location>
</feature>
<feature type="transmembrane region" description="Helical" evidence="2">
    <location>
        <begin position="6"/>
        <end position="23"/>
    </location>
</feature>
<dbReference type="PANTHER" id="PTHR30438">
    <property type="entry name" value="36 KDA ANTIGEN-RELATED"/>
    <property type="match status" value="1"/>
</dbReference>
<keyword evidence="1" id="KW-0175">Coiled coil</keyword>
<sequence>MAPRQIAVGALTILIVIAGFFYWNSRNSDTLPDGIAAGNGRIEAAQVDIATKFAGRVHRVPVREGDLVDPGQVVAEIEISQLRAQLHRAEAEVASAQSRVAAAKAQVTMSKAQLSLAEQELNRTASLLDRGHATQESYDIRLTERTVAMSNVASATANLTAAERGVDAAQAAVEEIETQIQDSVLTSPVLGRVLYRLAEPGEVLPAGGKVMTVVDHGDIFMEVFLPSSQAHLVTVGSEARVKLDISEFGIPATVSFVSPDSQFTPKQVETRTERDKLMFRVKVRIVPGLVRHNIERVKTGLRGVAYVPLDGWPEPDWSTLLPPLPPEALPDEALSDGT</sequence>
<evidence type="ECO:0000256" key="1">
    <source>
        <dbReference type="SAM" id="Coils"/>
    </source>
</evidence>
<dbReference type="PANTHER" id="PTHR30438:SF2">
    <property type="entry name" value="MEMBRANE PROTEIN"/>
    <property type="match status" value="1"/>
</dbReference>